<feature type="domain" description="AAA+ ATPase" evidence="4">
    <location>
        <begin position="207"/>
        <end position="389"/>
    </location>
</feature>
<dbReference type="Gene3D" id="3.30.230.10">
    <property type="match status" value="1"/>
</dbReference>
<sequence length="499" mass="53373">MSLTYSVAFRGVEACPVEVQCALAPGLPGFSIVGLPDKAVSEAKERVRAALASMAIAFPSKKVTINLSPADLPKEGGHFDLPIALALLAELSIIPHDVILSVVSLGELSLDGKLVPVTGALPAAMTAAEEQHVLLCPAECGKEAAWVSGARIIAAKSLGDVVRHFNGQNTIADSQPGEVIAPDKTLELRDVRGQERAKRALEIAAAGRHHMLMVGPPGSGKSMLSRRLPGILPPLSAQEALETSIVHSIAGLLDEGGISRQRPFRDPHHTSSTAAIIGGGRLAKPGEVSLAHNGVLFMDELPEFPRNVLETLRQPLETGNIMVSRANAHVKYPCKFMLIAAANPCKCGYMTDAERACARVPTCGEDYMGRISGPLLDRFDLRVDVPPVSYEDLDLPANGDTSETVAERVAAAHDRQSARFEAHDGMRSNADIEGEALEEIAAPDAEGRDLLLRAAEKFRMSARGYHRVMRVARTIADLDHATDVRKPHVAEAISYRINS</sequence>
<dbReference type="InterPro" id="IPR004482">
    <property type="entry name" value="Mg_chelat-rel"/>
</dbReference>
<evidence type="ECO:0000256" key="1">
    <source>
        <dbReference type="ARBA" id="ARBA00006354"/>
    </source>
</evidence>
<dbReference type="KEGG" id="rli:RLO149_c035860"/>
<keyword evidence="3" id="KW-0067">ATP-binding</keyword>
<dbReference type="NCBIfam" id="TIGR00368">
    <property type="entry name" value="YifB family Mg chelatase-like AAA ATPase"/>
    <property type="match status" value="1"/>
</dbReference>
<evidence type="ECO:0000313" key="6">
    <source>
        <dbReference type="Proteomes" id="UP000001353"/>
    </source>
</evidence>
<dbReference type="Gene3D" id="3.40.50.300">
    <property type="entry name" value="P-loop containing nucleotide triphosphate hydrolases"/>
    <property type="match status" value="1"/>
</dbReference>
<gene>
    <name evidence="5" type="ordered locus">RLO149_c035860</name>
</gene>
<dbReference type="SMART" id="SM00382">
    <property type="entry name" value="AAA"/>
    <property type="match status" value="1"/>
</dbReference>
<name>F7ZAY3_ROSLO</name>
<dbReference type="PRINTS" id="PR01657">
    <property type="entry name" value="MCMFAMILY"/>
</dbReference>
<evidence type="ECO:0000256" key="3">
    <source>
        <dbReference type="ARBA" id="ARBA00022840"/>
    </source>
</evidence>
<dbReference type="HOGENOM" id="CLU_026145_1_1_5"/>
<evidence type="ECO:0000313" key="5">
    <source>
        <dbReference type="EMBL" id="AEI95525.1"/>
    </source>
</evidence>
<dbReference type="SUPFAM" id="SSF54211">
    <property type="entry name" value="Ribosomal protein S5 domain 2-like"/>
    <property type="match status" value="1"/>
</dbReference>
<dbReference type="SUPFAM" id="SSF52540">
    <property type="entry name" value="P-loop containing nucleoside triphosphate hydrolases"/>
    <property type="match status" value="1"/>
</dbReference>
<dbReference type="InterPro" id="IPR027417">
    <property type="entry name" value="P-loop_NTPase"/>
</dbReference>
<comment type="similarity">
    <text evidence="1">Belongs to the Mg-chelatase subunits D/I family. ComM subfamily.</text>
</comment>
<dbReference type="InterPro" id="IPR025158">
    <property type="entry name" value="Mg_chelat-rel_C"/>
</dbReference>
<organism evidence="5 6">
    <name type="scientific">Roseobacter litoralis (strain ATCC 49566 / DSM 6996 / JCM 21268 / NBRC 15278 / OCh 149)</name>
    <dbReference type="NCBI Taxonomy" id="391595"/>
    <lineage>
        <taxon>Bacteria</taxon>
        <taxon>Pseudomonadati</taxon>
        <taxon>Pseudomonadota</taxon>
        <taxon>Alphaproteobacteria</taxon>
        <taxon>Rhodobacterales</taxon>
        <taxon>Roseobacteraceae</taxon>
        <taxon>Roseobacter</taxon>
    </lineage>
</organism>
<dbReference type="STRING" id="391595.RLO149_c035860"/>
<dbReference type="GO" id="GO:0005524">
    <property type="term" value="F:ATP binding"/>
    <property type="evidence" value="ECO:0007669"/>
    <property type="project" value="UniProtKB-KW"/>
</dbReference>
<dbReference type="PANTHER" id="PTHR32039:SF7">
    <property type="entry name" value="COMPETENCE PROTEIN COMM"/>
    <property type="match status" value="1"/>
</dbReference>
<dbReference type="Pfam" id="PF13541">
    <property type="entry name" value="ChlI"/>
    <property type="match status" value="1"/>
</dbReference>
<dbReference type="InterPro" id="IPR000523">
    <property type="entry name" value="Mg_chelatse_chII-like_cat_dom"/>
</dbReference>
<evidence type="ECO:0000259" key="4">
    <source>
        <dbReference type="SMART" id="SM00382"/>
    </source>
</evidence>
<proteinExistence type="inferred from homology"/>
<dbReference type="AlphaFoldDB" id="F7ZAY3"/>
<evidence type="ECO:0000256" key="2">
    <source>
        <dbReference type="ARBA" id="ARBA00022741"/>
    </source>
</evidence>
<accession>F7ZAY3</accession>
<keyword evidence="6" id="KW-1185">Reference proteome</keyword>
<protein>
    <submittedName>
        <fullName evidence="5">Magnesium chelatase</fullName>
    </submittedName>
</protein>
<dbReference type="PANTHER" id="PTHR32039">
    <property type="entry name" value="MAGNESIUM-CHELATASE SUBUNIT CHLI"/>
    <property type="match status" value="1"/>
</dbReference>
<dbReference type="InterPro" id="IPR045006">
    <property type="entry name" value="CHLI-like"/>
</dbReference>
<dbReference type="InterPro" id="IPR020568">
    <property type="entry name" value="Ribosomal_Su5_D2-typ_SF"/>
</dbReference>
<dbReference type="InterPro" id="IPR003593">
    <property type="entry name" value="AAA+_ATPase"/>
</dbReference>
<dbReference type="eggNOG" id="COG0606">
    <property type="taxonomic scope" value="Bacteria"/>
</dbReference>
<dbReference type="InterPro" id="IPR001208">
    <property type="entry name" value="MCM_dom"/>
</dbReference>
<keyword evidence="2" id="KW-0547">Nucleotide-binding</keyword>
<reference evidence="5 6" key="1">
    <citation type="journal article" date="2011" name="BMC Genomics">
        <title>Comparative genome analysis and genome-guided physiological analysis of Roseobacter litoralis.</title>
        <authorList>
            <person name="Kalhoefer D."/>
            <person name="Thole S."/>
            <person name="Voget S."/>
            <person name="Lehmann R."/>
            <person name="Liesegang H."/>
            <person name="Wollher A."/>
            <person name="Daniel R."/>
            <person name="Simon M."/>
            <person name="Brinkhoff T."/>
        </authorList>
    </citation>
    <scope>NUCLEOTIDE SEQUENCE [LARGE SCALE GENOMIC DNA]</scope>
    <source>
        <strain evidence="6">ATCC 49566 / DSM 6996 / JCM 21268 / NBRC 15278 / OCh 149</strain>
    </source>
</reference>
<dbReference type="EMBL" id="CP002623">
    <property type="protein sequence ID" value="AEI95525.1"/>
    <property type="molecule type" value="Genomic_DNA"/>
</dbReference>
<dbReference type="Pfam" id="PF13335">
    <property type="entry name" value="Mg_chelatase_C"/>
    <property type="match status" value="1"/>
</dbReference>
<dbReference type="GO" id="GO:0003677">
    <property type="term" value="F:DNA binding"/>
    <property type="evidence" value="ECO:0007669"/>
    <property type="project" value="InterPro"/>
</dbReference>
<dbReference type="Pfam" id="PF01078">
    <property type="entry name" value="Mg_chelatase"/>
    <property type="match status" value="1"/>
</dbReference>
<dbReference type="Proteomes" id="UP000001353">
    <property type="component" value="Chromosome"/>
</dbReference>
<dbReference type="InterPro" id="IPR014721">
    <property type="entry name" value="Ribsml_uS5_D2-typ_fold_subgr"/>
</dbReference>